<dbReference type="InterPro" id="IPR001469">
    <property type="entry name" value="ATP_synth_F1_dsu/esu"/>
</dbReference>
<dbReference type="RefSeq" id="WP_348606791.1">
    <property type="nucleotide sequence ID" value="NZ_CP157276.1"/>
</dbReference>
<evidence type="ECO:0000256" key="4">
    <source>
        <dbReference type="ARBA" id="ARBA00023065"/>
    </source>
</evidence>
<evidence type="ECO:0000256" key="7">
    <source>
        <dbReference type="ARBA" id="ARBA00023310"/>
    </source>
</evidence>
<dbReference type="Proteomes" id="UP001629744">
    <property type="component" value="Unassembled WGS sequence"/>
</dbReference>
<sequence>MAEMTVELVAVEQRLWSGSAKLVSAQTTEGEIGVMPGHEPVLGQLVEGGVVAITTAEGERVVAAVHGGFLSVTATTVTILAESADMAQDVDVEAAKAVLAETTDDLEAIAVAKGQLRAVERA</sequence>
<dbReference type="SUPFAM" id="SSF51344">
    <property type="entry name" value="Epsilon subunit of F1F0-ATP synthase N-terminal domain"/>
    <property type="match status" value="1"/>
</dbReference>
<comment type="subunit">
    <text evidence="8 9">F-type ATPases have 2 components, CF(1) - the catalytic core - and CF(0) - the membrane proton channel. CF(1) has five subunits: alpha(3), beta(3), gamma(1), delta(1), epsilon(1). CF(0) has three main subunits: a, b and c.</text>
</comment>
<keyword evidence="7 8" id="KW-0066">ATP synthesis</keyword>
<evidence type="ECO:0000256" key="9">
    <source>
        <dbReference type="RuleBase" id="RU003656"/>
    </source>
</evidence>
<proteinExistence type="inferred from homology"/>
<keyword evidence="4 8" id="KW-0406">Ion transport</keyword>
<dbReference type="Pfam" id="PF02823">
    <property type="entry name" value="ATP-synt_DE_N"/>
    <property type="match status" value="1"/>
</dbReference>
<comment type="caution">
    <text evidence="11">The sequence shown here is derived from an EMBL/GenBank/DDBJ whole genome shotgun (WGS) entry which is preliminary data.</text>
</comment>
<gene>
    <name evidence="8" type="primary">atpC</name>
    <name evidence="11" type="ORF">ABEU19_001233</name>
</gene>
<comment type="subcellular location">
    <subcellularLocation>
        <location evidence="1 8">Cell membrane</location>
        <topology evidence="1 8">Peripheral membrane protein</topology>
    </subcellularLocation>
</comment>
<keyword evidence="6 8" id="KW-0139">CF(1)</keyword>
<dbReference type="NCBIfam" id="TIGR01216">
    <property type="entry name" value="ATP_synt_epsi"/>
    <property type="match status" value="1"/>
</dbReference>
<evidence type="ECO:0000256" key="6">
    <source>
        <dbReference type="ARBA" id="ARBA00023196"/>
    </source>
</evidence>
<dbReference type="PANTHER" id="PTHR13822:SF10">
    <property type="entry name" value="ATP SYNTHASE EPSILON CHAIN, CHLOROPLASTIC"/>
    <property type="match status" value="1"/>
</dbReference>
<reference evidence="11 12" key="1">
    <citation type="submission" date="2023-11" db="EMBL/GenBank/DDBJ databases">
        <authorList>
            <person name="Val-Calvo J."/>
            <person name="Scortti M."/>
            <person name="Vazquez-Boland J."/>
        </authorList>
    </citation>
    <scope>NUCLEOTIDE SEQUENCE [LARGE SCALE GENOMIC DNA]</scope>
    <source>
        <strain evidence="11 12">DSM 46662</strain>
    </source>
</reference>
<dbReference type="InterPro" id="IPR020546">
    <property type="entry name" value="ATP_synth_F1_dsu/esu_N"/>
</dbReference>
<evidence type="ECO:0000256" key="3">
    <source>
        <dbReference type="ARBA" id="ARBA00022448"/>
    </source>
</evidence>
<keyword evidence="8" id="KW-1003">Cell membrane</keyword>
<dbReference type="Gene3D" id="2.60.15.10">
    <property type="entry name" value="F0F1 ATP synthase delta/epsilon subunit, N-terminal"/>
    <property type="match status" value="1"/>
</dbReference>
<evidence type="ECO:0000313" key="12">
    <source>
        <dbReference type="Proteomes" id="UP001629744"/>
    </source>
</evidence>
<comment type="similarity">
    <text evidence="2 8 9">Belongs to the ATPase epsilon chain family.</text>
</comment>
<feature type="domain" description="ATP synthase F1 complex delta/epsilon subunit N-terminal" evidence="10">
    <location>
        <begin position="4"/>
        <end position="84"/>
    </location>
</feature>
<accession>A0ABW9FRB6</accession>
<evidence type="ECO:0000256" key="2">
    <source>
        <dbReference type="ARBA" id="ARBA00005712"/>
    </source>
</evidence>
<dbReference type="CDD" id="cd12152">
    <property type="entry name" value="F1-ATPase_delta"/>
    <property type="match status" value="1"/>
</dbReference>
<keyword evidence="5 8" id="KW-0472">Membrane</keyword>
<evidence type="ECO:0000259" key="10">
    <source>
        <dbReference type="Pfam" id="PF02823"/>
    </source>
</evidence>
<keyword evidence="12" id="KW-1185">Reference proteome</keyword>
<evidence type="ECO:0000256" key="1">
    <source>
        <dbReference type="ARBA" id="ARBA00004202"/>
    </source>
</evidence>
<dbReference type="HAMAP" id="MF_00530">
    <property type="entry name" value="ATP_synth_epsil_bac"/>
    <property type="match status" value="1"/>
</dbReference>
<dbReference type="NCBIfam" id="NF009977">
    <property type="entry name" value="PRK13442.1"/>
    <property type="match status" value="1"/>
</dbReference>
<name>A0ABW9FRB6_9NOCA</name>
<dbReference type="NCBIfam" id="NF001852">
    <property type="entry name" value="PRK00571.2-5"/>
    <property type="match status" value="1"/>
</dbReference>
<protein>
    <recommendedName>
        <fullName evidence="8">ATP synthase epsilon chain</fullName>
    </recommendedName>
    <alternativeName>
        <fullName evidence="8">ATP synthase F1 sector epsilon subunit</fullName>
    </alternativeName>
    <alternativeName>
        <fullName evidence="8">F-ATPase epsilon subunit</fullName>
    </alternativeName>
</protein>
<comment type="function">
    <text evidence="8">Produces ATP from ADP in the presence of a proton gradient across the membrane.</text>
</comment>
<keyword evidence="3 8" id="KW-0813">Transport</keyword>
<evidence type="ECO:0000313" key="11">
    <source>
        <dbReference type="EMBL" id="MFM1727769.1"/>
    </source>
</evidence>
<dbReference type="EMBL" id="JBDLNU010000001">
    <property type="protein sequence ID" value="MFM1727769.1"/>
    <property type="molecule type" value="Genomic_DNA"/>
</dbReference>
<keyword evidence="8" id="KW-0375">Hydrogen ion transport</keyword>
<organism evidence="11 12">
    <name type="scientific">Prescottella soli</name>
    <dbReference type="NCBI Taxonomy" id="1543852"/>
    <lineage>
        <taxon>Bacteria</taxon>
        <taxon>Bacillati</taxon>
        <taxon>Actinomycetota</taxon>
        <taxon>Actinomycetes</taxon>
        <taxon>Mycobacteriales</taxon>
        <taxon>Nocardiaceae</taxon>
        <taxon>Prescottella</taxon>
    </lineage>
</organism>
<dbReference type="PANTHER" id="PTHR13822">
    <property type="entry name" value="ATP SYNTHASE DELTA/EPSILON CHAIN"/>
    <property type="match status" value="1"/>
</dbReference>
<dbReference type="InterPro" id="IPR036771">
    <property type="entry name" value="ATPsynth_dsu/esu_N"/>
</dbReference>
<evidence type="ECO:0000256" key="8">
    <source>
        <dbReference type="HAMAP-Rule" id="MF_00530"/>
    </source>
</evidence>
<evidence type="ECO:0000256" key="5">
    <source>
        <dbReference type="ARBA" id="ARBA00023136"/>
    </source>
</evidence>